<accession>A0A0K1LPM5</accession>
<dbReference type="EMBL" id="KT001918">
    <property type="protein sequence ID" value="AKU44472.1"/>
    <property type="molecule type" value="Genomic_DNA"/>
</dbReference>
<reference evidence="1 2" key="1">
    <citation type="journal article" date="2015" name="Genome Announc.">
        <title>Complete Genome Sequence of Carbapenemase-Producing Klebsiella pneumoniae Myophage Matisse.</title>
        <authorList>
            <person name="Provasek V.E."/>
            <person name="Lessor L.E."/>
            <person name="Cahill J.L."/>
            <person name="Rasche E.S."/>
            <person name="Kuty Everett G.F."/>
        </authorList>
    </citation>
    <scope>NUCLEOTIDE SEQUENCE [LARGE SCALE GENOMIC DNA]</scope>
</reference>
<name>A0A0K1LPM5_9CAUD</name>
<protein>
    <submittedName>
        <fullName evidence="1">Uncharacterized protein</fullName>
    </submittedName>
</protein>
<gene>
    <name evidence="1" type="ORF">CPT_Matisse168</name>
</gene>
<evidence type="ECO:0000313" key="1">
    <source>
        <dbReference type="EMBL" id="AKU44472.1"/>
    </source>
</evidence>
<evidence type="ECO:0000313" key="2">
    <source>
        <dbReference type="Proteomes" id="UP000203408"/>
    </source>
</evidence>
<proteinExistence type="predicted"/>
<dbReference type="Proteomes" id="UP000203408">
    <property type="component" value="Segment"/>
</dbReference>
<dbReference type="GeneID" id="26613351"/>
<sequence>MNMYEMLKSENSETQSEKDYNKWKRSVQHMLGSSDYDEDLMYALYSDGCTPEDAVCEYYAQGDEE</sequence>
<organism evidence="1 2">
    <name type="scientific">Klebsiella phage Matisse</name>
    <dbReference type="NCBI Taxonomy" id="1675607"/>
    <lineage>
        <taxon>Viruses</taxon>
        <taxon>Duplodnaviria</taxon>
        <taxon>Heunggongvirae</taxon>
        <taxon>Uroviricota</taxon>
        <taxon>Caudoviricetes</taxon>
        <taxon>Pantevenvirales</taxon>
        <taxon>Straboviridae</taxon>
        <taxon>Slopekvirus</taxon>
        <taxon>Slopekvirus matisse</taxon>
    </lineage>
</organism>
<keyword evidence="2" id="KW-1185">Reference proteome</keyword>
<dbReference type="RefSeq" id="YP_009194412.1">
    <property type="nucleotide sequence ID" value="NC_028750.1"/>
</dbReference>
<dbReference type="KEGG" id="vg:26613351"/>